<dbReference type="PANTHER" id="PTHR31686">
    <property type="match status" value="1"/>
</dbReference>
<feature type="transmembrane region" description="Helical" evidence="8">
    <location>
        <begin position="208"/>
        <end position="226"/>
    </location>
</feature>
<organism evidence="9 10">
    <name type="scientific">Gordonia humi</name>
    <dbReference type="NCBI Taxonomy" id="686429"/>
    <lineage>
        <taxon>Bacteria</taxon>
        <taxon>Bacillati</taxon>
        <taxon>Actinomycetota</taxon>
        <taxon>Actinomycetes</taxon>
        <taxon>Mycobacteriales</taxon>
        <taxon>Gordoniaceae</taxon>
        <taxon>Gordonia</taxon>
    </lineage>
</organism>
<dbReference type="RefSeq" id="WP_343067344.1">
    <property type="nucleotide sequence ID" value="NZ_BAABHL010000127.1"/>
</dbReference>
<sequence>MLEKTIRGLNPAGFAMVMATGIVSIAMNVQGWDVGSSILMWIGIVAYAVLVVAYLVRFVRYRHAVATDLRIPSRTFGFFTVVAGTGVLGSRLLLDGAIRWAEIALIVTTVLWAILGYLLPAVAFGARKDEAPLRTADGSWFVWVVATQAVAVLASSLQPELETWRTELALLAVFCWAVGVFLYVAVAVFVAARLLFSRPAPADVSGAYWVAMGATAISVVAGAHIGDMTDVPLLDVVGSTVAAATFLLWAFGTWLVPALLVAGYWRHVIHRVPLRYDVSLWTIVFPLGMYGVASRTLGDTHDLPIVDGIGHAEIWLAVIAWGVTFLAMVWSLGRRLSARDARTP</sequence>
<feature type="transmembrane region" description="Helical" evidence="8">
    <location>
        <begin position="38"/>
        <end position="56"/>
    </location>
</feature>
<keyword evidence="10" id="KW-1185">Reference proteome</keyword>
<dbReference type="PANTHER" id="PTHR31686:SF1">
    <property type="entry name" value="SULFITE EFFLUX PUMP SSU1"/>
    <property type="match status" value="1"/>
</dbReference>
<accession>A0A840EUH4</accession>
<keyword evidence="7 8" id="KW-0472">Membrane</keyword>
<feature type="transmembrane region" description="Helical" evidence="8">
    <location>
        <begin position="169"/>
        <end position="196"/>
    </location>
</feature>
<name>A0A840EUH4_9ACTN</name>
<dbReference type="GO" id="GO:0005886">
    <property type="term" value="C:plasma membrane"/>
    <property type="evidence" value="ECO:0007669"/>
    <property type="project" value="UniProtKB-SubCell"/>
</dbReference>
<feature type="transmembrane region" description="Helical" evidence="8">
    <location>
        <begin position="100"/>
        <end position="126"/>
    </location>
</feature>
<dbReference type="Proteomes" id="UP000551501">
    <property type="component" value="Unassembled WGS sequence"/>
</dbReference>
<keyword evidence="5 8" id="KW-0812">Transmembrane</keyword>
<keyword evidence="3" id="KW-0813">Transport</keyword>
<dbReference type="Pfam" id="PF03595">
    <property type="entry name" value="SLAC1"/>
    <property type="match status" value="1"/>
</dbReference>
<feature type="transmembrane region" description="Helical" evidence="8">
    <location>
        <begin position="314"/>
        <end position="333"/>
    </location>
</feature>
<evidence type="ECO:0000256" key="3">
    <source>
        <dbReference type="ARBA" id="ARBA00022448"/>
    </source>
</evidence>
<evidence type="ECO:0000256" key="4">
    <source>
        <dbReference type="ARBA" id="ARBA00022475"/>
    </source>
</evidence>
<feature type="transmembrane region" description="Helical" evidence="8">
    <location>
        <begin position="278"/>
        <end position="294"/>
    </location>
</feature>
<comment type="similarity">
    <text evidence="2">Belongs to the tellurite-resistance/dicarboxylate transporter (TDT) family.</text>
</comment>
<dbReference type="Gene3D" id="1.50.10.150">
    <property type="entry name" value="Voltage-dependent anion channel"/>
    <property type="match status" value="1"/>
</dbReference>
<evidence type="ECO:0000256" key="7">
    <source>
        <dbReference type="ARBA" id="ARBA00023136"/>
    </source>
</evidence>
<dbReference type="InterPro" id="IPR038665">
    <property type="entry name" value="Voltage-dep_anion_channel_sf"/>
</dbReference>
<evidence type="ECO:0000256" key="1">
    <source>
        <dbReference type="ARBA" id="ARBA00004651"/>
    </source>
</evidence>
<dbReference type="GO" id="GO:0000319">
    <property type="term" value="F:sulfite transmembrane transporter activity"/>
    <property type="evidence" value="ECO:0007669"/>
    <property type="project" value="TreeGrafter"/>
</dbReference>
<comment type="caution">
    <text evidence="9">The sequence shown here is derived from an EMBL/GenBank/DDBJ whole genome shotgun (WGS) entry which is preliminary data.</text>
</comment>
<feature type="transmembrane region" description="Helical" evidence="8">
    <location>
        <begin position="76"/>
        <end position="94"/>
    </location>
</feature>
<evidence type="ECO:0000256" key="6">
    <source>
        <dbReference type="ARBA" id="ARBA00022989"/>
    </source>
</evidence>
<dbReference type="EMBL" id="JACIFP010000001">
    <property type="protein sequence ID" value="MBB4135342.1"/>
    <property type="molecule type" value="Genomic_DNA"/>
</dbReference>
<protein>
    <submittedName>
        <fullName evidence="9">Tellurite resistance protein TehA-like permease</fullName>
    </submittedName>
</protein>
<keyword evidence="4" id="KW-1003">Cell membrane</keyword>
<evidence type="ECO:0000256" key="8">
    <source>
        <dbReference type="SAM" id="Phobius"/>
    </source>
</evidence>
<reference evidence="9 10" key="1">
    <citation type="submission" date="2020-08" db="EMBL/GenBank/DDBJ databases">
        <title>Sequencing the genomes of 1000 actinobacteria strains.</title>
        <authorList>
            <person name="Klenk H.-P."/>
        </authorList>
    </citation>
    <scope>NUCLEOTIDE SEQUENCE [LARGE SCALE GENOMIC DNA]</scope>
    <source>
        <strain evidence="9 10">DSM 45298</strain>
    </source>
</reference>
<dbReference type="AlphaFoldDB" id="A0A840EUH4"/>
<comment type="subcellular location">
    <subcellularLocation>
        <location evidence="1">Cell membrane</location>
        <topology evidence="1">Multi-pass membrane protein</topology>
    </subcellularLocation>
</comment>
<feature type="transmembrane region" description="Helical" evidence="8">
    <location>
        <begin position="138"/>
        <end position="157"/>
    </location>
</feature>
<keyword evidence="6 8" id="KW-1133">Transmembrane helix</keyword>
<evidence type="ECO:0000256" key="2">
    <source>
        <dbReference type="ARBA" id="ARBA00008566"/>
    </source>
</evidence>
<feature type="transmembrane region" description="Helical" evidence="8">
    <location>
        <begin position="246"/>
        <end position="266"/>
    </location>
</feature>
<dbReference type="InterPro" id="IPR004695">
    <property type="entry name" value="SLAC1/Mae1/Ssu1/TehA"/>
</dbReference>
<dbReference type="InterPro" id="IPR051629">
    <property type="entry name" value="Sulfite_efflux_TDT"/>
</dbReference>
<feature type="transmembrane region" description="Helical" evidence="8">
    <location>
        <begin position="12"/>
        <end position="32"/>
    </location>
</feature>
<evidence type="ECO:0000313" key="10">
    <source>
        <dbReference type="Proteomes" id="UP000551501"/>
    </source>
</evidence>
<gene>
    <name evidence="9" type="ORF">BKA16_001894</name>
</gene>
<dbReference type="CDD" id="cd09319">
    <property type="entry name" value="TDT_like_1"/>
    <property type="match status" value="1"/>
</dbReference>
<proteinExistence type="inferred from homology"/>
<evidence type="ECO:0000313" key="9">
    <source>
        <dbReference type="EMBL" id="MBB4135342.1"/>
    </source>
</evidence>
<evidence type="ECO:0000256" key="5">
    <source>
        <dbReference type="ARBA" id="ARBA00022692"/>
    </source>
</evidence>